<dbReference type="GO" id="GO:0051536">
    <property type="term" value="F:iron-sulfur cluster binding"/>
    <property type="evidence" value="ECO:0007669"/>
    <property type="project" value="UniProtKB-KW"/>
</dbReference>
<dbReference type="Proteomes" id="UP000281955">
    <property type="component" value="Unassembled WGS sequence"/>
</dbReference>
<dbReference type="InParanoid" id="A0A420XLW7"/>
<feature type="domain" description="Aminotransferase class V" evidence="9">
    <location>
        <begin position="3"/>
        <end position="370"/>
    </location>
</feature>
<evidence type="ECO:0000256" key="2">
    <source>
        <dbReference type="ARBA" id="ARBA00006490"/>
    </source>
</evidence>
<name>A0A420XLW7_9ACTN</name>
<dbReference type="PIRSF" id="PIRSF005572">
    <property type="entry name" value="NifS"/>
    <property type="match status" value="1"/>
</dbReference>
<dbReference type="EMBL" id="RBWV01000014">
    <property type="protein sequence ID" value="RKS71298.1"/>
    <property type="molecule type" value="Genomic_DNA"/>
</dbReference>
<reference evidence="10 11" key="1">
    <citation type="submission" date="2018-10" db="EMBL/GenBank/DDBJ databases">
        <title>Genomic Encyclopedia of Archaeal and Bacterial Type Strains, Phase II (KMG-II): from individual species to whole genera.</title>
        <authorList>
            <person name="Goeker M."/>
        </authorList>
    </citation>
    <scope>NUCLEOTIDE SEQUENCE [LARGE SCALE GENOMIC DNA]</scope>
    <source>
        <strain evidence="10 11">RP-AC37</strain>
    </source>
</reference>
<dbReference type="FunFam" id="3.40.640.10:FF:000084">
    <property type="entry name" value="IscS-like cysteine desulfurase"/>
    <property type="match status" value="1"/>
</dbReference>
<dbReference type="RefSeq" id="WP_121194385.1">
    <property type="nucleotide sequence ID" value="NZ_RBWV01000014.1"/>
</dbReference>
<dbReference type="GO" id="GO:0046872">
    <property type="term" value="F:metal ion binding"/>
    <property type="evidence" value="ECO:0007669"/>
    <property type="project" value="UniProtKB-KW"/>
</dbReference>
<dbReference type="SUPFAM" id="SSF53383">
    <property type="entry name" value="PLP-dependent transferases"/>
    <property type="match status" value="1"/>
</dbReference>
<evidence type="ECO:0000259" key="9">
    <source>
        <dbReference type="Pfam" id="PF00266"/>
    </source>
</evidence>
<dbReference type="InterPro" id="IPR016454">
    <property type="entry name" value="Cysteine_dSase"/>
</dbReference>
<evidence type="ECO:0000256" key="3">
    <source>
        <dbReference type="ARBA" id="ARBA00022679"/>
    </source>
</evidence>
<dbReference type="OrthoDB" id="9808002at2"/>
<comment type="caution">
    <text evidence="10">The sequence shown here is derived from an EMBL/GenBank/DDBJ whole genome shotgun (WGS) entry which is preliminary data.</text>
</comment>
<keyword evidence="3" id="KW-0808">Transferase</keyword>
<evidence type="ECO:0000256" key="5">
    <source>
        <dbReference type="ARBA" id="ARBA00022898"/>
    </source>
</evidence>
<dbReference type="InterPro" id="IPR015424">
    <property type="entry name" value="PyrdxlP-dep_Trfase"/>
</dbReference>
<dbReference type="PANTHER" id="PTHR11601:SF34">
    <property type="entry name" value="CYSTEINE DESULFURASE"/>
    <property type="match status" value="1"/>
</dbReference>
<gene>
    <name evidence="10" type="ORF">CLV35_3094</name>
</gene>
<comment type="cofactor">
    <cofactor evidence="1">
        <name>pyridoxal 5'-phosphate</name>
        <dbReference type="ChEBI" id="CHEBI:597326"/>
    </cofactor>
</comment>
<evidence type="ECO:0000256" key="6">
    <source>
        <dbReference type="ARBA" id="ARBA00023004"/>
    </source>
</evidence>
<organism evidence="10 11">
    <name type="scientific">Motilibacter peucedani</name>
    <dbReference type="NCBI Taxonomy" id="598650"/>
    <lineage>
        <taxon>Bacteria</taxon>
        <taxon>Bacillati</taxon>
        <taxon>Actinomycetota</taxon>
        <taxon>Actinomycetes</taxon>
        <taxon>Motilibacterales</taxon>
        <taxon>Motilibacteraceae</taxon>
        <taxon>Motilibacter</taxon>
    </lineage>
</organism>
<dbReference type="Gene3D" id="3.90.1150.10">
    <property type="entry name" value="Aspartate Aminotransferase, domain 1"/>
    <property type="match status" value="1"/>
</dbReference>
<evidence type="ECO:0000256" key="4">
    <source>
        <dbReference type="ARBA" id="ARBA00022723"/>
    </source>
</evidence>
<dbReference type="FunCoup" id="A0A420XLW7">
    <property type="interactions" value="405"/>
</dbReference>
<accession>A0A420XLW7</accession>
<keyword evidence="6" id="KW-0408">Iron</keyword>
<proteinExistence type="inferred from homology"/>
<dbReference type="InterPro" id="IPR000192">
    <property type="entry name" value="Aminotrans_V_dom"/>
</dbReference>
<keyword evidence="4" id="KW-0479">Metal-binding</keyword>
<dbReference type="GO" id="GO:0031071">
    <property type="term" value="F:cysteine desulfurase activity"/>
    <property type="evidence" value="ECO:0007669"/>
    <property type="project" value="UniProtKB-EC"/>
</dbReference>
<comment type="similarity">
    <text evidence="2">Belongs to the class-V pyridoxal-phosphate-dependent aminotransferase family. NifS/IscS subfamily.</text>
</comment>
<evidence type="ECO:0000256" key="8">
    <source>
        <dbReference type="ARBA" id="ARBA00050776"/>
    </source>
</evidence>
<keyword evidence="7" id="KW-0411">Iron-sulfur</keyword>
<keyword evidence="5" id="KW-0663">Pyridoxal phosphate</keyword>
<dbReference type="AlphaFoldDB" id="A0A420XLW7"/>
<dbReference type="InterPro" id="IPR015422">
    <property type="entry name" value="PyrdxlP-dep_Trfase_small"/>
</dbReference>
<dbReference type="PANTHER" id="PTHR11601">
    <property type="entry name" value="CYSTEINE DESULFURYLASE FAMILY MEMBER"/>
    <property type="match status" value="1"/>
</dbReference>
<dbReference type="Pfam" id="PF00266">
    <property type="entry name" value="Aminotran_5"/>
    <property type="match status" value="1"/>
</dbReference>
<sequence>MAYLDHAATTPLRPEAAEVLSALLPTTVNPASLHASGRRARRTLEEAREQLARVVSCRPGEVVFTGSGTEADNLAVKGLYWSRRDADPRRRRVVVSAVEHAAVLEAAHWLERSQGAEVVTVPVDGLGRTDVDALRSVLDDDPGTVALVSVMWANNEVGTVQPLAQVVEAAARHGVPVHADAVQALGALPIDFAASGLAALTVSGHKVGGPVGTGALVLGRAEVVTPVLHGGGQERDVRSGTLAAASLAAFATAAACAEERRPVESRRLAGLRDELERRVLSEVPDAVVNGDRGNRLPGVAHLTFPGCEGDALLMLLDARGVECSTGSACTAGVPEPSEVLLAMGLGAEAARGSLRFSLGWTSTSTDVDELVEAIGPAVARARRAGLVTTGA</sequence>
<dbReference type="InterPro" id="IPR015421">
    <property type="entry name" value="PyrdxlP-dep_Trfase_major"/>
</dbReference>
<evidence type="ECO:0000256" key="1">
    <source>
        <dbReference type="ARBA" id="ARBA00001933"/>
    </source>
</evidence>
<dbReference type="Gene3D" id="1.10.260.50">
    <property type="match status" value="1"/>
</dbReference>
<evidence type="ECO:0000313" key="11">
    <source>
        <dbReference type="Proteomes" id="UP000281955"/>
    </source>
</evidence>
<dbReference type="Gene3D" id="3.40.640.10">
    <property type="entry name" value="Type I PLP-dependent aspartate aminotransferase-like (Major domain)"/>
    <property type="match status" value="1"/>
</dbReference>
<keyword evidence="11" id="KW-1185">Reference proteome</keyword>
<evidence type="ECO:0000256" key="7">
    <source>
        <dbReference type="ARBA" id="ARBA00023014"/>
    </source>
</evidence>
<protein>
    <submittedName>
        <fullName evidence="10">Cysteine desulfurase</fullName>
    </submittedName>
</protein>
<comment type="catalytic activity">
    <reaction evidence="8">
        <text>(sulfur carrier)-H + L-cysteine = (sulfur carrier)-SH + L-alanine</text>
        <dbReference type="Rhea" id="RHEA:43892"/>
        <dbReference type="Rhea" id="RHEA-COMP:14737"/>
        <dbReference type="Rhea" id="RHEA-COMP:14739"/>
        <dbReference type="ChEBI" id="CHEBI:29917"/>
        <dbReference type="ChEBI" id="CHEBI:35235"/>
        <dbReference type="ChEBI" id="CHEBI:57972"/>
        <dbReference type="ChEBI" id="CHEBI:64428"/>
        <dbReference type="EC" id="2.8.1.7"/>
    </reaction>
</comment>
<evidence type="ECO:0000313" key="10">
    <source>
        <dbReference type="EMBL" id="RKS71298.1"/>
    </source>
</evidence>